<protein>
    <recommendedName>
        <fullName evidence="9">O-methyltransferase</fullName>
    </recommendedName>
</protein>
<dbReference type="Pfam" id="PF00891">
    <property type="entry name" value="Methyltransf_2"/>
    <property type="match status" value="1"/>
</dbReference>
<comment type="caution">
    <text evidence="7">The sequence shown here is derived from an EMBL/GenBank/DDBJ whole genome shotgun (WGS) entry which is preliminary data.</text>
</comment>
<dbReference type="SUPFAM" id="SSF53335">
    <property type="entry name" value="S-adenosyl-L-methionine-dependent methyltransferases"/>
    <property type="match status" value="1"/>
</dbReference>
<dbReference type="Gene3D" id="1.10.10.10">
    <property type="entry name" value="Winged helix-like DNA-binding domain superfamily/Winged helix DNA-binding domain"/>
    <property type="match status" value="1"/>
</dbReference>
<dbReference type="SUPFAM" id="SSF46785">
    <property type="entry name" value="Winged helix' DNA-binding domain"/>
    <property type="match status" value="1"/>
</dbReference>
<evidence type="ECO:0000259" key="5">
    <source>
        <dbReference type="Pfam" id="PF00891"/>
    </source>
</evidence>
<dbReference type="PIRSF" id="PIRSF005739">
    <property type="entry name" value="O-mtase"/>
    <property type="match status" value="1"/>
</dbReference>
<evidence type="ECO:0000259" key="6">
    <source>
        <dbReference type="Pfam" id="PF08100"/>
    </source>
</evidence>
<dbReference type="PROSITE" id="PS51683">
    <property type="entry name" value="SAM_OMT_II"/>
    <property type="match status" value="1"/>
</dbReference>
<dbReference type="GO" id="GO:0046983">
    <property type="term" value="F:protein dimerization activity"/>
    <property type="evidence" value="ECO:0007669"/>
    <property type="project" value="InterPro"/>
</dbReference>
<dbReference type="EMBL" id="JACHJV010000001">
    <property type="protein sequence ID" value="MBB4924900.1"/>
    <property type="molecule type" value="Genomic_DNA"/>
</dbReference>
<keyword evidence="8" id="KW-1185">Reference proteome</keyword>
<dbReference type="RefSeq" id="WP_184936771.1">
    <property type="nucleotide sequence ID" value="NZ_JACHJV010000001.1"/>
</dbReference>
<dbReference type="InterPro" id="IPR036388">
    <property type="entry name" value="WH-like_DNA-bd_sf"/>
</dbReference>
<dbReference type="InterPro" id="IPR001077">
    <property type="entry name" value="COMT_C"/>
</dbReference>
<dbReference type="InterPro" id="IPR016461">
    <property type="entry name" value="COMT-like"/>
</dbReference>
<evidence type="ECO:0000256" key="3">
    <source>
        <dbReference type="ARBA" id="ARBA00022691"/>
    </source>
</evidence>
<dbReference type="PANTHER" id="PTHR43712:SF2">
    <property type="entry name" value="O-METHYLTRANSFERASE CICE"/>
    <property type="match status" value="1"/>
</dbReference>
<feature type="active site" description="Proton acceptor" evidence="4">
    <location>
        <position position="250"/>
    </location>
</feature>
<keyword evidence="2" id="KW-0808">Transferase</keyword>
<dbReference type="Pfam" id="PF08100">
    <property type="entry name" value="Dimerisation"/>
    <property type="match status" value="1"/>
</dbReference>
<dbReference type="InterPro" id="IPR012967">
    <property type="entry name" value="COMT_dimerisation"/>
</dbReference>
<dbReference type="InterPro" id="IPR036390">
    <property type="entry name" value="WH_DNA-bd_sf"/>
</dbReference>
<gene>
    <name evidence="7" type="ORF">FHR34_003893</name>
</gene>
<dbReference type="Gene3D" id="3.40.50.150">
    <property type="entry name" value="Vaccinia Virus protein VP39"/>
    <property type="match status" value="1"/>
</dbReference>
<dbReference type="InterPro" id="IPR029063">
    <property type="entry name" value="SAM-dependent_MTases_sf"/>
</dbReference>
<dbReference type="Gene3D" id="1.10.287.1350">
    <property type="match status" value="1"/>
</dbReference>
<reference evidence="7 8" key="1">
    <citation type="submission" date="2020-08" db="EMBL/GenBank/DDBJ databases">
        <title>Sequencing the genomes of 1000 actinobacteria strains.</title>
        <authorList>
            <person name="Klenk H.-P."/>
        </authorList>
    </citation>
    <scope>NUCLEOTIDE SEQUENCE [LARGE SCALE GENOMIC DNA]</scope>
    <source>
        <strain evidence="7 8">DSM 41654</strain>
    </source>
</reference>
<sequence>MSSSTTDQPTPAQYLPLLFGFALNQIAGATSRLGVPDLLDEKALTAEELATATGAHPGFLLRLLRAAATAGLLTLDDQGRFALTALGGMYRTDAPLQAAPLDAMHAAPAVWQAWGALEQSVRTGKPAFGLVHGTGLFDRLQTDPELAAVFHSAMGAGSAVQLPAITNGFDFSAFQHVTDVGGGNGTHLAAILAANPHLRGTVFDTADGVLDAPAVLAQAGVDDRCATQAGSFFDTVPAGADAYLLKNILHDWDDDSSKKILDNCRAAMGANGRVVVFTSVIAEGRAHEDPLEALGAAIFDIEMMVVTTGRERTLTEFEQLFAASGLKLAKVTPLPCPFLYYALEAVAA</sequence>
<dbReference type="AlphaFoldDB" id="A0A7W7VWU4"/>
<dbReference type="GO" id="GO:0032259">
    <property type="term" value="P:methylation"/>
    <property type="evidence" value="ECO:0007669"/>
    <property type="project" value="UniProtKB-KW"/>
</dbReference>
<evidence type="ECO:0000256" key="1">
    <source>
        <dbReference type="ARBA" id="ARBA00022603"/>
    </source>
</evidence>
<keyword evidence="3" id="KW-0949">S-adenosyl-L-methionine</keyword>
<evidence type="ECO:0000256" key="4">
    <source>
        <dbReference type="PIRSR" id="PIRSR005739-1"/>
    </source>
</evidence>
<evidence type="ECO:0008006" key="9">
    <source>
        <dbReference type="Google" id="ProtNLM"/>
    </source>
</evidence>
<keyword evidence="1" id="KW-0489">Methyltransferase</keyword>
<proteinExistence type="predicted"/>
<name>A0A7W7VWU4_KITKI</name>
<dbReference type="PANTHER" id="PTHR43712">
    <property type="entry name" value="PUTATIVE (AFU_ORTHOLOGUE AFUA_4G14580)-RELATED"/>
    <property type="match status" value="1"/>
</dbReference>
<dbReference type="Proteomes" id="UP000540506">
    <property type="component" value="Unassembled WGS sequence"/>
</dbReference>
<evidence type="ECO:0000313" key="7">
    <source>
        <dbReference type="EMBL" id="MBB4924900.1"/>
    </source>
</evidence>
<evidence type="ECO:0000313" key="8">
    <source>
        <dbReference type="Proteomes" id="UP000540506"/>
    </source>
</evidence>
<accession>A0A7W7VWU4</accession>
<feature type="domain" description="O-methyltransferase dimerisation" evidence="6">
    <location>
        <begin position="17"/>
        <end position="91"/>
    </location>
</feature>
<evidence type="ECO:0000256" key="2">
    <source>
        <dbReference type="ARBA" id="ARBA00022679"/>
    </source>
</evidence>
<organism evidence="7 8">
    <name type="scientific">Kitasatospora kifunensis</name>
    <name type="common">Streptomyces kifunensis</name>
    <dbReference type="NCBI Taxonomy" id="58351"/>
    <lineage>
        <taxon>Bacteria</taxon>
        <taxon>Bacillati</taxon>
        <taxon>Actinomycetota</taxon>
        <taxon>Actinomycetes</taxon>
        <taxon>Kitasatosporales</taxon>
        <taxon>Streptomycetaceae</taxon>
        <taxon>Kitasatospora</taxon>
    </lineage>
</organism>
<feature type="domain" description="O-methyltransferase C-terminal" evidence="5">
    <location>
        <begin position="114"/>
        <end position="326"/>
    </location>
</feature>
<dbReference type="GO" id="GO:0008171">
    <property type="term" value="F:O-methyltransferase activity"/>
    <property type="evidence" value="ECO:0007669"/>
    <property type="project" value="InterPro"/>
</dbReference>